<protein>
    <recommendedName>
        <fullName evidence="3">G domain-containing protein</fullName>
    </recommendedName>
</protein>
<organism evidence="1 2">
    <name type="scientific">Mycena metata</name>
    <dbReference type="NCBI Taxonomy" id="1033252"/>
    <lineage>
        <taxon>Eukaryota</taxon>
        <taxon>Fungi</taxon>
        <taxon>Dikarya</taxon>
        <taxon>Basidiomycota</taxon>
        <taxon>Agaricomycotina</taxon>
        <taxon>Agaricomycetes</taxon>
        <taxon>Agaricomycetidae</taxon>
        <taxon>Agaricales</taxon>
        <taxon>Marasmiineae</taxon>
        <taxon>Mycenaceae</taxon>
        <taxon>Mycena</taxon>
    </lineage>
</organism>
<accession>A0AAD7MHD3</accession>
<keyword evidence="2" id="KW-1185">Reference proteome</keyword>
<evidence type="ECO:0000313" key="2">
    <source>
        <dbReference type="Proteomes" id="UP001215598"/>
    </source>
</evidence>
<proteinExistence type="predicted"/>
<sequence>MFPCASENVIVLPSLCRGTPGVHNIDKPFSFPQNDRIIIHDSQGFEPGEEGNIQTVSDFIDRRSKMPALADQLHAIWVCAEIPFAGGRLFEKGVERILVEYRGNLPIIVVFTKLDVLREDLGSKLEKQLEQRGQEMDDNKFEAELDTIVASTVQDLCFRPLCALTLSEPPKWVATSTTDPRYKTTIADLVNLALELTKIEDVWIEMAIAQRSNAQASIDRFVLDANARYQPL</sequence>
<reference evidence="1" key="1">
    <citation type="submission" date="2023-03" db="EMBL/GenBank/DDBJ databases">
        <title>Massive genome expansion in bonnet fungi (Mycena s.s.) driven by repeated elements and novel gene families across ecological guilds.</title>
        <authorList>
            <consortium name="Lawrence Berkeley National Laboratory"/>
            <person name="Harder C.B."/>
            <person name="Miyauchi S."/>
            <person name="Viragh M."/>
            <person name="Kuo A."/>
            <person name="Thoen E."/>
            <person name="Andreopoulos B."/>
            <person name="Lu D."/>
            <person name="Skrede I."/>
            <person name="Drula E."/>
            <person name="Henrissat B."/>
            <person name="Morin E."/>
            <person name="Kohler A."/>
            <person name="Barry K."/>
            <person name="LaButti K."/>
            <person name="Morin E."/>
            <person name="Salamov A."/>
            <person name="Lipzen A."/>
            <person name="Mereny Z."/>
            <person name="Hegedus B."/>
            <person name="Baldrian P."/>
            <person name="Stursova M."/>
            <person name="Weitz H."/>
            <person name="Taylor A."/>
            <person name="Grigoriev I.V."/>
            <person name="Nagy L.G."/>
            <person name="Martin F."/>
            <person name="Kauserud H."/>
        </authorList>
    </citation>
    <scope>NUCLEOTIDE SEQUENCE</scope>
    <source>
        <strain evidence="1">CBHHK182m</strain>
    </source>
</reference>
<dbReference type="EMBL" id="JARKIB010000276">
    <property type="protein sequence ID" value="KAJ7717447.1"/>
    <property type="molecule type" value="Genomic_DNA"/>
</dbReference>
<evidence type="ECO:0000313" key="1">
    <source>
        <dbReference type="EMBL" id="KAJ7717447.1"/>
    </source>
</evidence>
<name>A0AAD7MHD3_9AGAR</name>
<dbReference type="AlphaFoldDB" id="A0AAD7MHD3"/>
<evidence type="ECO:0008006" key="3">
    <source>
        <dbReference type="Google" id="ProtNLM"/>
    </source>
</evidence>
<dbReference type="Proteomes" id="UP001215598">
    <property type="component" value="Unassembled WGS sequence"/>
</dbReference>
<gene>
    <name evidence="1" type="ORF">B0H16DRAFT_1740556</name>
</gene>
<comment type="caution">
    <text evidence="1">The sequence shown here is derived from an EMBL/GenBank/DDBJ whole genome shotgun (WGS) entry which is preliminary data.</text>
</comment>